<dbReference type="InterPro" id="IPR011008">
    <property type="entry name" value="Dimeric_a/b-barrel"/>
</dbReference>
<dbReference type="EMBL" id="CP139965">
    <property type="protein sequence ID" value="WQD75454.1"/>
    <property type="molecule type" value="Genomic_DNA"/>
</dbReference>
<dbReference type="PANTHER" id="PTHR21017:SF17">
    <property type="entry name" value="PROTEIN NIPSNAP"/>
    <property type="match status" value="1"/>
</dbReference>
<protein>
    <submittedName>
        <fullName evidence="3">NIPSNAP family protein</fullName>
    </submittedName>
</protein>
<dbReference type="Pfam" id="PF07978">
    <property type="entry name" value="NIPSNAP"/>
    <property type="match status" value="1"/>
</dbReference>
<dbReference type="PANTHER" id="PTHR21017">
    <property type="entry name" value="NIPSNAP-RELATED"/>
    <property type="match status" value="1"/>
</dbReference>
<feature type="domain" description="NIPSNAP" evidence="2">
    <location>
        <begin position="4"/>
        <end position="96"/>
    </location>
</feature>
<evidence type="ECO:0000313" key="4">
    <source>
        <dbReference type="Proteomes" id="UP001325479"/>
    </source>
</evidence>
<accession>A0ABZ0WDM4</accession>
<gene>
    <name evidence="3" type="ORF">U0042_14885</name>
</gene>
<dbReference type="SUPFAM" id="SSF54909">
    <property type="entry name" value="Dimeric alpha+beta barrel"/>
    <property type="match status" value="1"/>
</dbReference>
<dbReference type="Proteomes" id="UP001325479">
    <property type="component" value="Chromosome"/>
</dbReference>
<evidence type="ECO:0000259" key="2">
    <source>
        <dbReference type="Pfam" id="PF07978"/>
    </source>
</evidence>
<reference evidence="3 4" key="1">
    <citation type="submission" date="2023-12" db="EMBL/GenBank/DDBJ databases">
        <title>Genome sequencing and assembly of bacterial species from a model synthetic community.</title>
        <authorList>
            <person name="Hogle S.L."/>
        </authorList>
    </citation>
    <scope>NUCLEOTIDE SEQUENCE [LARGE SCALE GENOMIC DNA]</scope>
    <source>
        <strain evidence="3 4">HAMBI 2494</strain>
    </source>
</reference>
<sequence>MFVEQRIYTLVPGGTVDYLRLYAEHGREAQERILGTMLGCYTTEVGPLNQLVYLWGFESLQDRAERRARLMADAAFKDFRGKVRHLLVRQENLILKQEIGGMLARRPLQ</sequence>
<comment type="similarity">
    <text evidence="1">Belongs to the NipSnap family.</text>
</comment>
<dbReference type="InterPro" id="IPR051557">
    <property type="entry name" value="NipSnap_domain"/>
</dbReference>
<keyword evidence="4" id="KW-1185">Reference proteome</keyword>
<dbReference type="RefSeq" id="WP_114810130.1">
    <property type="nucleotide sequence ID" value="NZ_CP139965.1"/>
</dbReference>
<dbReference type="Gene3D" id="3.30.70.100">
    <property type="match status" value="1"/>
</dbReference>
<proteinExistence type="inferred from homology"/>
<dbReference type="InterPro" id="IPR012577">
    <property type="entry name" value="NIPSNAP"/>
</dbReference>
<evidence type="ECO:0000313" key="3">
    <source>
        <dbReference type="EMBL" id="WQD75454.1"/>
    </source>
</evidence>
<organism evidence="3 4">
    <name type="scientific">Paraburkholderia kururiensis</name>
    <dbReference type="NCBI Taxonomy" id="984307"/>
    <lineage>
        <taxon>Bacteria</taxon>
        <taxon>Pseudomonadati</taxon>
        <taxon>Pseudomonadota</taxon>
        <taxon>Betaproteobacteria</taxon>
        <taxon>Burkholderiales</taxon>
        <taxon>Burkholderiaceae</taxon>
        <taxon>Paraburkholderia</taxon>
    </lineage>
</organism>
<name>A0ABZ0WDM4_9BURK</name>
<evidence type="ECO:0000256" key="1">
    <source>
        <dbReference type="ARBA" id="ARBA00005291"/>
    </source>
</evidence>